<comment type="caution">
    <text evidence="2">The sequence shown here is derived from an EMBL/GenBank/DDBJ whole genome shotgun (WGS) entry which is preliminary data.</text>
</comment>
<reference evidence="2 3" key="1">
    <citation type="journal article" date="2019" name="Int. J. Syst. Evol. Microbiol.">
        <title>The Global Catalogue of Microorganisms (GCM) 10K type strain sequencing project: providing services to taxonomists for standard genome sequencing and annotation.</title>
        <authorList>
            <consortium name="The Broad Institute Genomics Platform"/>
            <consortium name="The Broad Institute Genome Sequencing Center for Infectious Disease"/>
            <person name="Wu L."/>
            <person name="Ma J."/>
        </authorList>
    </citation>
    <scope>NUCLEOTIDE SEQUENCE [LARGE SCALE GENOMIC DNA]</scope>
    <source>
        <strain evidence="2 3">JCM 30072</strain>
    </source>
</reference>
<dbReference type="Pfam" id="PF12697">
    <property type="entry name" value="Abhydrolase_6"/>
    <property type="match status" value="1"/>
</dbReference>
<accession>A0ABD5W668</accession>
<dbReference type="InterPro" id="IPR029058">
    <property type="entry name" value="AB_hydrolase_fold"/>
</dbReference>
<evidence type="ECO:0000313" key="2">
    <source>
        <dbReference type="EMBL" id="MFC7059651.1"/>
    </source>
</evidence>
<dbReference type="EMBL" id="JBHSZI010000001">
    <property type="protein sequence ID" value="MFC7059651.1"/>
    <property type="molecule type" value="Genomic_DNA"/>
</dbReference>
<gene>
    <name evidence="2" type="ORF">ACFQQG_17500</name>
</gene>
<dbReference type="InterPro" id="IPR050471">
    <property type="entry name" value="AB_hydrolase"/>
</dbReference>
<evidence type="ECO:0000259" key="1">
    <source>
        <dbReference type="Pfam" id="PF12697"/>
    </source>
</evidence>
<dbReference type="AlphaFoldDB" id="A0ABD5W668"/>
<dbReference type="RefSeq" id="WP_267162436.1">
    <property type="nucleotide sequence ID" value="NZ_CP112972.1"/>
</dbReference>
<organism evidence="2 3">
    <name type="scientific">Halovenus salina</name>
    <dbReference type="NCBI Taxonomy" id="1510225"/>
    <lineage>
        <taxon>Archaea</taxon>
        <taxon>Methanobacteriati</taxon>
        <taxon>Methanobacteriota</taxon>
        <taxon>Stenosarchaea group</taxon>
        <taxon>Halobacteria</taxon>
        <taxon>Halobacteriales</taxon>
        <taxon>Haloarculaceae</taxon>
        <taxon>Halovenus</taxon>
    </lineage>
</organism>
<dbReference type="Proteomes" id="UP001596445">
    <property type="component" value="Unassembled WGS sequence"/>
</dbReference>
<dbReference type="PANTHER" id="PTHR43433:SF5">
    <property type="entry name" value="AB HYDROLASE-1 DOMAIN-CONTAINING PROTEIN"/>
    <property type="match status" value="1"/>
</dbReference>
<evidence type="ECO:0000313" key="3">
    <source>
        <dbReference type="Proteomes" id="UP001596445"/>
    </source>
</evidence>
<name>A0ABD5W668_9EURY</name>
<protein>
    <submittedName>
        <fullName evidence="2">Alpha/beta fold hydrolase</fullName>
    </submittedName>
</protein>
<dbReference type="SUPFAM" id="SSF53474">
    <property type="entry name" value="alpha/beta-Hydrolases"/>
    <property type="match status" value="1"/>
</dbReference>
<feature type="domain" description="AB hydrolase-1" evidence="1">
    <location>
        <begin position="35"/>
        <end position="262"/>
    </location>
</feature>
<dbReference type="GO" id="GO:0016787">
    <property type="term" value="F:hydrolase activity"/>
    <property type="evidence" value="ECO:0007669"/>
    <property type="project" value="UniProtKB-KW"/>
</dbReference>
<sequence>MNRQAMHLPDGWTADTVTANGIDIGYYRTGSGPPVVMAHGMYDSGRRWVPLAEALAEEYEVITYDARGHGRSAAPESGYDIDSRVADLVGLVKELGLTDPILLGHSMGAATVAWAAASTPDLPAGLVLEDPARFRDTPELSVERAEEITRQKLSESQSRPIEERVDELAEDHDIERDHARRLAVGTDECSPTIARIAQEHDPVTDAFEDISTPTLVLRRDVAVSERVSDHQAAEQLAEGRLVHVPGAGHYIFRDEYEAAYAELQTFLERC</sequence>
<dbReference type="PANTHER" id="PTHR43433">
    <property type="entry name" value="HYDROLASE, ALPHA/BETA FOLD FAMILY PROTEIN"/>
    <property type="match status" value="1"/>
</dbReference>
<dbReference type="GeneID" id="76631834"/>
<keyword evidence="2" id="KW-0378">Hydrolase</keyword>
<keyword evidence="3" id="KW-1185">Reference proteome</keyword>
<proteinExistence type="predicted"/>
<dbReference type="InterPro" id="IPR000073">
    <property type="entry name" value="AB_hydrolase_1"/>
</dbReference>
<dbReference type="Gene3D" id="3.40.50.1820">
    <property type="entry name" value="alpha/beta hydrolase"/>
    <property type="match status" value="1"/>
</dbReference>